<dbReference type="SMART" id="SM01119">
    <property type="entry name" value="D-ser_dehydrat"/>
    <property type="match status" value="1"/>
</dbReference>
<sequence>MEQKWWEINPDTLIDTPFLAIYPDRIRYNIEMLITSVNGDLTKLRPHIKTHKLGEILQLFRDYGIEKVKCATISEAELCALYNVPDILLAYQPAGLLKQHRWLQLLQNYPEINFSTIVDNFETVFELSKLGQNNNQTFGVYIDINTGMNRTGVDFKSNWDELVCDISERPNIQFLGIHIYDGHLHGTEEARIKDASEIFSVIKARLYSLQQRLGTTLKIVAGGSGTFPFYATQEGVECSPGTFVFWDTNYQIHLPEQDFLPAAVLVGTIISKPENATLCIDIGYKAVASENPLDKRLTILNDINLIPVSQSEEHLVLQNNGSQQYNLGEIIYAVPYHICPTCALYETVQVVNARHDIYDQWTVLARKRKINI</sequence>
<dbReference type="SUPFAM" id="SSF51419">
    <property type="entry name" value="PLP-binding barrel"/>
    <property type="match status" value="1"/>
</dbReference>
<proteinExistence type="inferred from homology"/>
<evidence type="ECO:0000256" key="2">
    <source>
        <dbReference type="ARBA" id="ARBA00023239"/>
    </source>
</evidence>
<dbReference type="Gene3D" id="2.40.37.20">
    <property type="entry name" value="D-serine dehydratase-like domain"/>
    <property type="match status" value="1"/>
</dbReference>
<dbReference type="HOGENOM" id="CLU_031639_1_0_10"/>
<dbReference type="PANTHER" id="PTHR28004:SF2">
    <property type="entry name" value="D-SERINE DEHYDRATASE"/>
    <property type="match status" value="1"/>
</dbReference>
<dbReference type="InterPro" id="IPR001608">
    <property type="entry name" value="Ala_racemase_N"/>
</dbReference>
<dbReference type="InterPro" id="IPR029066">
    <property type="entry name" value="PLP-binding_barrel"/>
</dbReference>
<keyword evidence="2" id="KW-0456">Lyase</keyword>
<dbReference type="InterPro" id="IPR051466">
    <property type="entry name" value="D-amino_acid_metab_enzyme"/>
</dbReference>
<dbReference type="InterPro" id="IPR042208">
    <property type="entry name" value="D-ser_dehydrat-like_sf"/>
</dbReference>
<name>A0A077EBF6_9FLAO</name>
<dbReference type="AlphaFoldDB" id="A0A077EBF6"/>
<dbReference type="PANTHER" id="PTHR28004">
    <property type="entry name" value="ZGC:162816-RELATED"/>
    <property type="match status" value="1"/>
</dbReference>
<comment type="similarity">
    <text evidence="1">Belongs to the DSD1 family.</text>
</comment>
<dbReference type="RefSeq" id="WP_024565291.1">
    <property type="nucleotide sequence ID" value="NZ_CP007547.1"/>
</dbReference>
<dbReference type="Proteomes" id="UP000028933">
    <property type="component" value="Chromosome"/>
</dbReference>
<evidence type="ECO:0000259" key="3">
    <source>
        <dbReference type="SMART" id="SM01119"/>
    </source>
</evidence>
<dbReference type="STRING" id="1338011.BD94_1002"/>
<dbReference type="Gene3D" id="3.20.20.10">
    <property type="entry name" value="Alanine racemase"/>
    <property type="match status" value="1"/>
</dbReference>
<dbReference type="eggNOG" id="COG3616">
    <property type="taxonomic scope" value="Bacteria"/>
</dbReference>
<evidence type="ECO:0000313" key="5">
    <source>
        <dbReference type="Proteomes" id="UP000028933"/>
    </source>
</evidence>
<dbReference type="Pfam" id="PF14031">
    <property type="entry name" value="D-ser_dehydrat"/>
    <property type="match status" value="1"/>
</dbReference>
<evidence type="ECO:0000313" key="4">
    <source>
        <dbReference type="EMBL" id="AIL44777.1"/>
    </source>
</evidence>
<dbReference type="InterPro" id="IPR026956">
    <property type="entry name" value="D-ser_dehydrat-like_dom"/>
</dbReference>
<gene>
    <name evidence="4" type="ORF">BD94_1002</name>
</gene>
<reference evidence="4" key="1">
    <citation type="journal article" date="2013" name="Lancet">
        <title>First case of E anophelis outbreak in an intensive-care unit.</title>
        <authorList>
            <person name="Teo J."/>
            <person name="Tan S.Y."/>
            <person name="Tay M."/>
            <person name="Ding Y."/>
            <person name="Kjelleberg S."/>
            <person name="Givskov M."/>
            <person name="Lin R.T."/>
            <person name="Yang L."/>
        </authorList>
    </citation>
    <scope>NUCLEOTIDE SEQUENCE [LARGE SCALE GENOMIC DNA]</scope>
    <source>
        <strain evidence="4">NUHP1</strain>
    </source>
</reference>
<organism evidence="4 5">
    <name type="scientific">Elizabethkingia anophelis NUHP1</name>
    <dbReference type="NCBI Taxonomy" id="1338011"/>
    <lineage>
        <taxon>Bacteria</taxon>
        <taxon>Pseudomonadati</taxon>
        <taxon>Bacteroidota</taxon>
        <taxon>Flavobacteriia</taxon>
        <taxon>Flavobacteriales</taxon>
        <taxon>Weeksellaceae</taxon>
        <taxon>Elizabethkingia</taxon>
    </lineage>
</organism>
<dbReference type="Pfam" id="PF01168">
    <property type="entry name" value="Ala_racemase_N"/>
    <property type="match status" value="1"/>
</dbReference>
<dbReference type="EMBL" id="CP007547">
    <property type="protein sequence ID" value="AIL44777.1"/>
    <property type="molecule type" value="Genomic_DNA"/>
</dbReference>
<dbReference type="GO" id="GO:0036088">
    <property type="term" value="P:D-serine catabolic process"/>
    <property type="evidence" value="ECO:0007669"/>
    <property type="project" value="TreeGrafter"/>
</dbReference>
<dbReference type="KEGG" id="eao:BD94_1002"/>
<accession>A0A077EBF6</accession>
<evidence type="ECO:0000256" key="1">
    <source>
        <dbReference type="ARBA" id="ARBA00005323"/>
    </source>
</evidence>
<dbReference type="GO" id="GO:0008721">
    <property type="term" value="F:D-serine ammonia-lyase activity"/>
    <property type="evidence" value="ECO:0007669"/>
    <property type="project" value="TreeGrafter"/>
</dbReference>
<feature type="domain" description="D-serine dehydratase-like" evidence="3">
    <location>
        <begin position="262"/>
        <end position="352"/>
    </location>
</feature>
<dbReference type="CDD" id="cd06821">
    <property type="entry name" value="PLPDE_III_D-TA"/>
    <property type="match status" value="1"/>
</dbReference>
<protein>
    <submittedName>
        <fullName evidence="4">Low-specificity D-threonine aldolase</fullName>
    </submittedName>
</protein>
<reference evidence="4" key="2">
    <citation type="journal article" date="2015" name="Genome Biol. Evol.">
        <title>Complete Genome Sequence and Transcriptomic Analysis of the Novel Pathogen Elizabethkingia anophelis in Response to Oxidative Stress.</title>
        <authorList>
            <person name="Li Y."/>
            <person name="Liu Y."/>
            <person name="Chew S.C."/>
            <person name="Tay M."/>
            <person name="Salido M.M."/>
            <person name="Teo J."/>
            <person name="Lauro F.M."/>
            <person name="Givskov M."/>
            <person name="Yang L."/>
        </authorList>
    </citation>
    <scope>NUCLEOTIDE SEQUENCE</scope>
    <source>
        <strain evidence="4">NUHP1</strain>
    </source>
</reference>